<dbReference type="AlphaFoldDB" id="A0A164PTB8"/>
<keyword evidence="2" id="KW-1185">Reference proteome</keyword>
<comment type="caution">
    <text evidence="1">The sequence shown here is derived from an EMBL/GenBank/DDBJ whole genome shotgun (WGS) entry which is preliminary data.</text>
</comment>
<name>A0A164PTB8_9CRUS</name>
<evidence type="ECO:0000313" key="1">
    <source>
        <dbReference type="EMBL" id="KZS07122.1"/>
    </source>
</evidence>
<dbReference type="Proteomes" id="UP000076858">
    <property type="component" value="Unassembled WGS sequence"/>
</dbReference>
<sequence>MLPSQLVFQQREFISGVNRI</sequence>
<gene>
    <name evidence="1" type="ORF">APZ42_029311</name>
</gene>
<protein>
    <submittedName>
        <fullName evidence="1">Uncharacterized protein</fullName>
    </submittedName>
</protein>
<evidence type="ECO:0000313" key="2">
    <source>
        <dbReference type="Proteomes" id="UP000076858"/>
    </source>
</evidence>
<organism evidence="1 2">
    <name type="scientific">Daphnia magna</name>
    <dbReference type="NCBI Taxonomy" id="35525"/>
    <lineage>
        <taxon>Eukaryota</taxon>
        <taxon>Metazoa</taxon>
        <taxon>Ecdysozoa</taxon>
        <taxon>Arthropoda</taxon>
        <taxon>Crustacea</taxon>
        <taxon>Branchiopoda</taxon>
        <taxon>Diplostraca</taxon>
        <taxon>Cladocera</taxon>
        <taxon>Anomopoda</taxon>
        <taxon>Daphniidae</taxon>
        <taxon>Daphnia</taxon>
    </lineage>
</organism>
<reference evidence="1 2" key="1">
    <citation type="submission" date="2016-03" db="EMBL/GenBank/DDBJ databases">
        <title>EvidentialGene: Evidence-directed Construction of Genes on Genomes.</title>
        <authorList>
            <person name="Gilbert D.G."/>
            <person name="Choi J.-H."/>
            <person name="Mockaitis K."/>
            <person name="Colbourne J."/>
            <person name="Pfrender M."/>
        </authorList>
    </citation>
    <scope>NUCLEOTIDE SEQUENCE [LARGE SCALE GENOMIC DNA]</scope>
    <source>
        <strain evidence="1 2">Xinb3</strain>
        <tissue evidence="1">Complete organism</tissue>
    </source>
</reference>
<proteinExistence type="predicted"/>
<dbReference type="EMBL" id="LRGB01002568">
    <property type="protein sequence ID" value="KZS07122.1"/>
    <property type="molecule type" value="Genomic_DNA"/>
</dbReference>
<accession>A0A164PTB8</accession>